<dbReference type="SUPFAM" id="SSF49452">
    <property type="entry name" value="Starch-binding domain-like"/>
    <property type="match status" value="1"/>
</dbReference>
<dbReference type="Pfam" id="PF25183">
    <property type="entry name" value="OMP_b-brl_4"/>
    <property type="match status" value="1"/>
</dbReference>
<dbReference type="SUPFAM" id="SSF56935">
    <property type="entry name" value="Porins"/>
    <property type="match status" value="1"/>
</dbReference>
<gene>
    <name evidence="6" type="ordered locus">Acid_6769</name>
</gene>
<evidence type="ECO:0000313" key="6">
    <source>
        <dbReference type="EMBL" id="ABJ87689.1"/>
    </source>
</evidence>
<dbReference type="eggNOG" id="COG1629">
    <property type="taxonomic scope" value="Bacteria"/>
</dbReference>
<dbReference type="OrthoDB" id="905812at2"/>
<feature type="chain" id="PRO_5004162363" description="TonB-dependent transporter Oar-like beta-barrel domain-containing protein" evidence="4">
    <location>
        <begin position="27"/>
        <end position="1205"/>
    </location>
</feature>
<keyword evidence="3" id="KW-0998">Cell outer membrane</keyword>
<organism evidence="6">
    <name type="scientific">Solibacter usitatus (strain Ellin6076)</name>
    <dbReference type="NCBI Taxonomy" id="234267"/>
    <lineage>
        <taxon>Bacteria</taxon>
        <taxon>Pseudomonadati</taxon>
        <taxon>Acidobacteriota</taxon>
        <taxon>Terriglobia</taxon>
        <taxon>Bryobacterales</taxon>
        <taxon>Solibacteraceae</taxon>
        <taxon>Candidatus Solibacter</taxon>
    </lineage>
</organism>
<evidence type="ECO:0000256" key="3">
    <source>
        <dbReference type="ARBA" id="ARBA00023237"/>
    </source>
</evidence>
<evidence type="ECO:0000256" key="2">
    <source>
        <dbReference type="ARBA" id="ARBA00023136"/>
    </source>
</evidence>
<evidence type="ECO:0000256" key="1">
    <source>
        <dbReference type="ARBA" id="ARBA00004442"/>
    </source>
</evidence>
<dbReference type="Gene3D" id="2.60.40.1120">
    <property type="entry name" value="Carboxypeptidase-like, regulatory domain"/>
    <property type="match status" value="1"/>
</dbReference>
<dbReference type="InParanoid" id="Q01RN1"/>
<protein>
    <recommendedName>
        <fullName evidence="5">TonB-dependent transporter Oar-like beta-barrel domain-containing protein</fullName>
    </recommendedName>
</protein>
<dbReference type="InterPro" id="IPR036942">
    <property type="entry name" value="Beta-barrel_TonB_sf"/>
</dbReference>
<evidence type="ECO:0000259" key="5">
    <source>
        <dbReference type="Pfam" id="PF25183"/>
    </source>
</evidence>
<dbReference type="GO" id="GO:0030246">
    <property type="term" value="F:carbohydrate binding"/>
    <property type="evidence" value="ECO:0007669"/>
    <property type="project" value="InterPro"/>
</dbReference>
<dbReference type="InterPro" id="IPR013784">
    <property type="entry name" value="Carb-bd-like_fold"/>
</dbReference>
<feature type="signal peptide" evidence="4">
    <location>
        <begin position="1"/>
        <end position="26"/>
    </location>
</feature>
<dbReference type="EMBL" id="CP000473">
    <property type="protein sequence ID" value="ABJ87689.1"/>
    <property type="molecule type" value="Genomic_DNA"/>
</dbReference>
<proteinExistence type="predicted"/>
<dbReference type="Pfam" id="PF13620">
    <property type="entry name" value="CarboxypepD_reg"/>
    <property type="match status" value="1"/>
</dbReference>
<dbReference type="KEGG" id="sus:Acid_6769"/>
<comment type="subcellular location">
    <subcellularLocation>
        <location evidence="1">Cell outer membrane</location>
    </subcellularLocation>
</comment>
<reference evidence="6" key="1">
    <citation type="submission" date="2006-10" db="EMBL/GenBank/DDBJ databases">
        <title>Complete sequence of Solibacter usitatus Ellin6076.</title>
        <authorList>
            <consortium name="US DOE Joint Genome Institute"/>
            <person name="Copeland A."/>
            <person name="Lucas S."/>
            <person name="Lapidus A."/>
            <person name="Barry K."/>
            <person name="Detter J.C."/>
            <person name="Glavina del Rio T."/>
            <person name="Hammon N."/>
            <person name="Israni S."/>
            <person name="Dalin E."/>
            <person name="Tice H."/>
            <person name="Pitluck S."/>
            <person name="Thompson L.S."/>
            <person name="Brettin T."/>
            <person name="Bruce D."/>
            <person name="Han C."/>
            <person name="Tapia R."/>
            <person name="Gilna P."/>
            <person name="Schmutz J."/>
            <person name="Larimer F."/>
            <person name="Land M."/>
            <person name="Hauser L."/>
            <person name="Kyrpides N."/>
            <person name="Mikhailova N."/>
            <person name="Janssen P.H."/>
            <person name="Kuske C.R."/>
            <person name="Richardson P."/>
        </authorList>
    </citation>
    <scope>NUCLEOTIDE SEQUENCE</scope>
    <source>
        <strain evidence="6">Ellin6076</strain>
    </source>
</reference>
<dbReference type="HOGENOM" id="CLU_006298_0_0_0"/>
<keyword evidence="2" id="KW-0472">Membrane</keyword>
<dbReference type="GO" id="GO:0009279">
    <property type="term" value="C:cell outer membrane"/>
    <property type="evidence" value="ECO:0007669"/>
    <property type="project" value="UniProtKB-SubCell"/>
</dbReference>
<name>Q01RN1_SOLUE</name>
<accession>Q01RN1</accession>
<dbReference type="STRING" id="234267.Acid_6769"/>
<dbReference type="InterPro" id="IPR057601">
    <property type="entry name" value="Oar-like_b-barrel"/>
</dbReference>
<sequence precursor="true">MKSERSTCIRLALLATVAALVMLAQGDRGVITGTITDPGGAIVPGVQITATHSSTNVSYKVKTSSAGDYTFASLPVGAYAVRVEVQGFKAHVTNNVLISPGSEVRVDVQLEVGSTQTSIEVSASAQVIQTENARVATMVSNTLVNALPVQVNGNSRSPFDLAGTTAEVNAAGTFRIGGGNDTVGITLDGSSLAGNKLGSDAGNGGAAAMNSPSVEALTEFTVEASGFKAENGHASGGTLSFVSKSGTNQFHGSAFEFLRNQDFDAKGFFNSVIPIYKQNNFGVTAGGPVYLPKLYNGKNKTFFFASYEGFRNRVGAGNGSFFSVPPPAFYKGDLSQWVNGSGQLYQIYDPGSQTQLANGSYQRTPFANNQIPQSRFDPTIVPVLNYVSTILTPNRPGIVPGTFGYVNNNFYNNTGTSISPNNRWSAKIDQTLGSKHHISYFMNRYWDLSTFGPAGPVGLPAPLGSGTFGYNKTQVYRANWDWSITPTFLNRFYGGFNWFREDHTQGEATETGSLLAEGLNVLVPAGTWKSKGICLPGFILCSNFPIISTGDFSGWGNNAPNGSDRLVFELHDDMTKIHGAHTFKWGYFYGNSHYDGFGLQFGSGGVGFSSQSTDNIALGPGLSESVAGGSGFASMLLGQVNSFNMDSLRYLLVAYVTHQAYVQDDWKVSHKLTLNLGFRYEMNVAPHALDGKLSNLNFTTPNPVAGGIPGATEFAGSGAGRTGSNALIANWYGGLGPRLSLAYAVNSKTVIRAAATRSFGPLAGIGQSSHQLGFAIRNTVNNQSGGVAPLYVLSKGPGVDLTLPNINPGVGVGGNAPSYGKNGNDANRSDGELNYSFNVQRQITRTSSFEIGWMATLASHITSNYLVDNQVPYRSLPASMNPFTTAGRTVLSSQITSSSAINAGAVLPWTCGANSSSQCIPFTQVWGTGSTVTQANRPYPQYGTIDTGNGGGDRIGHSTYHALIAKFDKRVGNGLTIQSSFTFSKLLDDSDTAYLAAFFYGDMYNLRALKSIASYDQTKALKIVWVYELPFGKGKYLLGNGGVVSAIVGGWRISGTQTYASGLPMNIGTNAPSFPIGEFSNTPTISTYQGWTLPYSGKFDPFKDSYLQPQSFFPAQSSTSFGNSTRYNPSFRSWPQFNESAGVTRVFSIKERAHVELRGEAFNILNRTWFGPLGGATSLGNANWGKWQAQVNSARQMQLVAKLTW</sequence>
<evidence type="ECO:0000256" key="4">
    <source>
        <dbReference type="SAM" id="SignalP"/>
    </source>
</evidence>
<feature type="domain" description="TonB-dependent transporter Oar-like beta-barrel" evidence="5">
    <location>
        <begin position="242"/>
        <end position="1198"/>
    </location>
</feature>
<dbReference type="Gene3D" id="2.40.170.20">
    <property type="entry name" value="TonB-dependent receptor, beta-barrel domain"/>
    <property type="match status" value="1"/>
</dbReference>
<dbReference type="AlphaFoldDB" id="Q01RN1"/>
<keyword evidence="4" id="KW-0732">Signal</keyword>